<evidence type="ECO:0000313" key="1">
    <source>
        <dbReference type="EMBL" id="KAB2098658.1"/>
    </source>
</evidence>
<proteinExistence type="predicted"/>
<protein>
    <submittedName>
        <fullName evidence="1">Uncharacterized protein</fullName>
    </submittedName>
</protein>
<accession>A0ACB6F2M8</accession>
<dbReference type="EMBL" id="PDWZ02000023">
    <property type="protein sequence ID" value="KAB2098658.1"/>
    <property type="molecule type" value="Genomic_DNA"/>
</dbReference>
<reference evidence="1 2" key="1">
    <citation type="journal article" date="2019" name="bioRxiv">
        <title>Genomics, evolutionary history and diagnostics of the Alternaria alternata species group including apple and Asian pear pathotypes.</title>
        <authorList>
            <person name="Armitage A.D."/>
            <person name="Cockerton H.M."/>
            <person name="Sreenivasaprasad S."/>
            <person name="Woodhall J.W."/>
            <person name="Lane C.R."/>
            <person name="Harrison R.J."/>
            <person name="Clarkson J.P."/>
        </authorList>
    </citation>
    <scope>NUCLEOTIDE SEQUENCE [LARGE SCALE GENOMIC DNA]</scope>
    <source>
        <strain evidence="1 2">FERA 650</strain>
    </source>
</reference>
<dbReference type="Proteomes" id="UP000293547">
    <property type="component" value="Unassembled WGS sequence"/>
</dbReference>
<keyword evidence="2" id="KW-1185">Reference proteome</keyword>
<sequence length="665" mass="76288">MIDNGCCTYGIVTEKLVQSKGLPRIEIPQIQIDGVNEQRSLVNAITEFDLDVGGLKQRAAAYIVSTTYDYDMILGKSWLERVGGIIDSRQHTLRLPQYGITVRSTESQKGKTDFSLISAAAFQLHVRRNRREKNNVQIFAASLRDIEKALQIKTPLTAEQIRQQLPEYLQSYVHLFQPKEGDNLPPLRGPEVDHQLELEQENGKDPKIPYGPLYSMSRDELLVLRKTLHELLDKGFIRASNSPAASPVLFVRKPGGGLRFCVDYRALNAITKKDRYPLPLIKETLHQIGRAKWYTKLDVTAAFHKIRITEGQEWMTAFRTRFGSYEWLVTPFGLANAPSTFQRYVNWVLRDFLDEFASAYLDDIIIFTDGLLSQHHSHVRAVLDRLKAAGLQLELKKCEFDVQRTKYLGFIVEAGKGVSMDPEKVQAIQDWDAPTTVKGVRGFLGFANFYRKFIPHFARLSEPLVQLTRKDAKFAWRTEQERSFRTIKEAFLSDEVLVPFDPELPTVLECDSSGHALGGTLSQRGLDGVLRTVAYLSRKFLAHECNYPIHDKELLAVIYCLKEWDAELRGVREFEVITDHKNLEYFTKKQKMTERHVRWSVELSRFGNMKIRYRPGKENVRADALSRRDQDMPQDEDDDRIASREFVMLTPAYQQDGVRVAATLP</sequence>
<name>A0ACB6F2M8_9PLEO</name>
<comment type="caution">
    <text evidence="1">The sequence shown here is derived from an EMBL/GenBank/DDBJ whole genome shotgun (WGS) entry which is preliminary data.</text>
</comment>
<evidence type="ECO:0000313" key="2">
    <source>
        <dbReference type="Proteomes" id="UP000293547"/>
    </source>
</evidence>
<gene>
    <name evidence="1" type="ORF">AG0111_0g13083</name>
</gene>
<organism evidence="1 2">
    <name type="scientific">Alternaria gaisen</name>
    <dbReference type="NCBI Taxonomy" id="167740"/>
    <lineage>
        <taxon>Eukaryota</taxon>
        <taxon>Fungi</taxon>
        <taxon>Dikarya</taxon>
        <taxon>Ascomycota</taxon>
        <taxon>Pezizomycotina</taxon>
        <taxon>Dothideomycetes</taxon>
        <taxon>Pleosporomycetidae</taxon>
        <taxon>Pleosporales</taxon>
        <taxon>Pleosporineae</taxon>
        <taxon>Pleosporaceae</taxon>
        <taxon>Alternaria</taxon>
        <taxon>Alternaria sect. Alternaria</taxon>
    </lineage>
</organism>